<name>G9EUF6_9GAMM</name>
<protein>
    <recommendedName>
        <fullName evidence="1">Phosphoribulokinase/uridine kinase domain-containing protein</fullName>
    </recommendedName>
</protein>
<dbReference type="InParanoid" id="G9EUF6"/>
<keyword evidence="3" id="KW-1185">Reference proteome</keyword>
<dbReference type="InterPro" id="IPR006083">
    <property type="entry name" value="PRK/URK"/>
</dbReference>
<dbReference type="Pfam" id="PF00485">
    <property type="entry name" value="PRK"/>
    <property type="match status" value="1"/>
</dbReference>
<dbReference type="eggNOG" id="COG0572">
    <property type="taxonomic scope" value="Bacteria"/>
</dbReference>
<dbReference type="GO" id="GO:0016301">
    <property type="term" value="F:kinase activity"/>
    <property type="evidence" value="ECO:0007669"/>
    <property type="project" value="InterPro"/>
</dbReference>
<feature type="domain" description="Phosphoribulokinase/uridine kinase" evidence="1">
    <location>
        <begin position="6"/>
        <end position="188"/>
    </location>
</feature>
<dbReference type="SUPFAM" id="SSF52540">
    <property type="entry name" value="P-loop containing nucleoside triphosphate hydrolases"/>
    <property type="match status" value="1"/>
</dbReference>
<accession>G9EUF6</accession>
<dbReference type="RefSeq" id="WP_006872810.1">
    <property type="nucleotide sequence ID" value="NZ_JH413850.1"/>
</dbReference>
<reference evidence="2 3" key="1">
    <citation type="journal article" date="2011" name="BMC Genomics">
        <title>Insight into cross-talk between intra-amoebal pathogens.</title>
        <authorList>
            <person name="Gimenez G."/>
            <person name="Bertelli C."/>
            <person name="Moliner C."/>
            <person name="Robert C."/>
            <person name="Raoult D."/>
            <person name="Fournier P.E."/>
            <person name="Greub G."/>
        </authorList>
    </citation>
    <scope>NUCLEOTIDE SEQUENCE [LARGE SCALE GENOMIC DNA]</scope>
    <source>
        <strain evidence="2 3">LLAP12</strain>
    </source>
</reference>
<dbReference type="Proteomes" id="UP000002770">
    <property type="component" value="Unassembled WGS sequence"/>
</dbReference>
<dbReference type="EMBL" id="JH413850">
    <property type="protein sequence ID" value="EHL28956.1"/>
    <property type="molecule type" value="Genomic_DNA"/>
</dbReference>
<dbReference type="Gene3D" id="3.40.50.300">
    <property type="entry name" value="P-loop containing nucleotide triphosphate hydrolases"/>
    <property type="match status" value="1"/>
</dbReference>
<dbReference type="OrthoDB" id="5645394at2"/>
<dbReference type="STRING" id="658187.LDG_8950"/>
<dbReference type="InterPro" id="IPR027417">
    <property type="entry name" value="P-loop_NTPase"/>
</dbReference>
<dbReference type="GO" id="GO:0005524">
    <property type="term" value="F:ATP binding"/>
    <property type="evidence" value="ECO:0007669"/>
    <property type="project" value="InterPro"/>
</dbReference>
<sequence>MIFVFIGGQSASGKTGVSQHLLNELIKSGISAQILNMDDYFKEYPENTIDIEKYRLETNFDRDDMLHLDLLTEHIMELNKGNPITKPLFDFPTNRRKGTQEILPSDVLIIEGIFGQYFHKNFLPPELALVSVNVTDSYLDIVKRRIKRDIEHRGRKPEDVIKQERQFVGPGFFKYTASSAAGADVYISNQHKDTQEEQDVVLKVAAHEIIIEVKKRIAEISSGNVQPRKRTPDVQEMVAKSHLLIGNYEPKHYSGVFGNYSGQYQYQSSPEELQKSILISDLKKYIHRVEKNKEPESKEINFKYNFWFYKNSRAANREANFYLAKQLLGNLTNHPELSIQQVFADIRVQRTELITSKKINKRPDFVERNMNSHELNTIIEKAETFTSFLSESARPGY</sequence>
<dbReference type="PANTHER" id="PTHR10285">
    <property type="entry name" value="URIDINE KINASE"/>
    <property type="match status" value="1"/>
</dbReference>
<gene>
    <name evidence="2" type="ORF">LDG_8950</name>
</gene>
<dbReference type="HOGENOM" id="CLU_694073_0_0_6"/>
<dbReference type="AlphaFoldDB" id="G9EUF6"/>
<proteinExistence type="predicted"/>
<evidence type="ECO:0000259" key="1">
    <source>
        <dbReference type="Pfam" id="PF00485"/>
    </source>
</evidence>
<evidence type="ECO:0000313" key="2">
    <source>
        <dbReference type="EMBL" id="EHL28956.1"/>
    </source>
</evidence>
<evidence type="ECO:0000313" key="3">
    <source>
        <dbReference type="Proteomes" id="UP000002770"/>
    </source>
</evidence>
<dbReference type="PRINTS" id="PR00988">
    <property type="entry name" value="URIDINKINASE"/>
</dbReference>
<organism evidence="2 3">
    <name type="scientific">Legionella drancourtii LLAP12</name>
    <dbReference type="NCBI Taxonomy" id="658187"/>
    <lineage>
        <taxon>Bacteria</taxon>
        <taxon>Pseudomonadati</taxon>
        <taxon>Pseudomonadota</taxon>
        <taxon>Gammaproteobacteria</taxon>
        <taxon>Legionellales</taxon>
        <taxon>Legionellaceae</taxon>
        <taxon>Legionella</taxon>
    </lineage>
</organism>